<dbReference type="InterPro" id="IPR019400">
    <property type="entry name" value="Peptidase_C65_otubain"/>
</dbReference>
<proteinExistence type="predicted"/>
<dbReference type="CDD" id="cd22749">
    <property type="entry name" value="Otubain_C65"/>
    <property type="match status" value="1"/>
</dbReference>
<protein>
    <recommendedName>
        <fullName evidence="4">Ubiquitinyl hydrolase 1</fullName>
    </recommendedName>
</protein>
<feature type="compositionally biased region" description="Basic and acidic residues" evidence="1">
    <location>
        <begin position="656"/>
        <end position="670"/>
    </location>
</feature>
<dbReference type="InterPro" id="IPR038765">
    <property type="entry name" value="Papain-like_cys_pep_sf"/>
</dbReference>
<sequence>MFQPQPTPYSSFYPAYLPVGVEDDGLSDGFGGLQASGYSTYPQAPFASLSLGGPGPQAGAPGPPASGPGPAGGSCHDAHGGAAGVPVDVRSAPLPVFPFHSTLPLHQHHQPGAPSLFDHRQQPSLQRQQQQQQQHYSPGHRPASHVKMEQNQGLPDDFAAQEAAARTWEPEVEGPLLGDKTTITAITEQYAKADPVYVDKTMALPQTYSHYRPVKGDGNCGWRGKLRSCPNLAGSAPTSLSPPCHARVFLIVISRAELGHIFSIIPADITLVPNRLVQLLTFFQAIGFCYFELLIQQGSRELVDGEILRLTQLNDYLVNNGNYDPDLFVDFVEDTFELLKQISDNIHDHDTAMAVLTTKFNDLSSMNILFHLRLLAGAWLRGNRDQYAGWCEADPDTYAQTVIEPAQREIEELGVVLLVEVLLKPVGFTLEIAYLDRSQGSQVNTHRFPDGDPDNLGPFIHLLYRPGHYDILYKPTTTNSTTLQVNRMAYAPTYHESAGPQFQDTFSLTNPLALIPGFGTVGPVSSMGQLTGSSLDYPSSPQSPWFSSPYADSSPTPPAQPQPSQQTSLPAQSIPGPSTTHEIRFSRYQYAEPMDTNAWPEQPLQTNTFKNSHFNTAHYNNPNFQPEEYRPGYDDWIERCERPGKKKGHHRAGHSSSDDSTGRGDTKTEK</sequence>
<evidence type="ECO:0000313" key="3">
    <source>
        <dbReference type="Proteomes" id="UP001600888"/>
    </source>
</evidence>
<dbReference type="Proteomes" id="UP001600888">
    <property type="component" value="Unassembled WGS sequence"/>
</dbReference>
<reference evidence="2 3" key="1">
    <citation type="submission" date="2024-03" db="EMBL/GenBank/DDBJ databases">
        <title>A high-quality draft genome sequence of Diaporthe vaccinii, a causative agent of upright dieback and viscid rot disease in cranberry plants.</title>
        <authorList>
            <person name="Sarrasin M."/>
            <person name="Lang B.F."/>
            <person name="Burger G."/>
        </authorList>
    </citation>
    <scope>NUCLEOTIDE SEQUENCE [LARGE SCALE GENOMIC DNA]</scope>
    <source>
        <strain evidence="2 3">IS7</strain>
    </source>
</reference>
<dbReference type="PANTHER" id="PTHR12931">
    <property type="entry name" value="UBIQUITIN THIOLESTERASE PROTEIN OTUB"/>
    <property type="match status" value="1"/>
</dbReference>
<organism evidence="2 3">
    <name type="scientific">Diaporthe vaccinii</name>
    <dbReference type="NCBI Taxonomy" id="105482"/>
    <lineage>
        <taxon>Eukaryota</taxon>
        <taxon>Fungi</taxon>
        <taxon>Dikarya</taxon>
        <taxon>Ascomycota</taxon>
        <taxon>Pezizomycotina</taxon>
        <taxon>Sordariomycetes</taxon>
        <taxon>Sordariomycetidae</taxon>
        <taxon>Diaporthales</taxon>
        <taxon>Diaporthaceae</taxon>
        <taxon>Diaporthe</taxon>
        <taxon>Diaporthe eres species complex</taxon>
    </lineage>
</organism>
<dbReference type="PANTHER" id="PTHR12931:SF15">
    <property type="entry name" value="UBIQUITIN THIOESTERASE OTUBAIN-LIKE"/>
    <property type="match status" value="1"/>
</dbReference>
<dbReference type="Gene3D" id="3.30.200.60">
    <property type="entry name" value="Peptidase C65 Otubain, subdomain 1"/>
    <property type="match status" value="1"/>
</dbReference>
<dbReference type="Pfam" id="PF10275">
    <property type="entry name" value="Peptidase_C65"/>
    <property type="match status" value="2"/>
</dbReference>
<comment type="caution">
    <text evidence="2">The sequence shown here is derived from an EMBL/GenBank/DDBJ whole genome shotgun (WGS) entry which is preliminary data.</text>
</comment>
<feature type="region of interest" description="Disordered" evidence="1">
    <location>
        <begin position="48"/>
        <end position="87"/>
    </location>
</feature>
<feature type="compositionally biased region" description="Low complexity" evidence="1">
    <location>
        <begin position="562"/>
        <end position="573"/>
    </location>
</feature>
<evidence type="ECO:0008006" key="4">
    <source>
        <dbReference type="Google" id="ProtNLM"/>
    </source>
</evidence>
<evidence type="ECO:0000313" key="2">
    <source>
        <dbReference type="EMBL" id="KAL2284031.1"/>
    </source>
</evidence>
<name>A0ABR4ENL6_9PEZI</name>
<feature type="compositionally biased region" description="Basic residues" evidence="1">
    <location>
        <begin position="644"/>
        <end position="653"/>
    </location>
</feature>
<feature type="compositionally biased region" description="Low complexity" evidence="1">
    <location>
        <begin position="538"/>
        <end position="549"/>
    </location>
</feature>
<gene>
    <name evidence="2" type="ORF">FJTKL_09248</name>
</gene>
<feature type="region of interest" description="Disordered" evidence="1">
    <location>
        <begin position="102"/>
        <end position="146"/>
    </location>
</feature>
<dbReference type="EMBL" id="JBAWTH010000039">
    <property type="protein sequence ID" value="KAL2284031.1"/>
    <property type="molecule type" value="Genomic_DNA"/>
</dbReference>
<feature type="region of interest" description="Disordered" evidence="1">
    <location>
        <begin position="639"/>
        <end position="670"/>
    </location>
</feature>
<evidence type="ECO:0000256" key="1">
    <source>
        <dbReference type="SAM" id="MobiDB-lite"/>
    </source>
</evidence>
<keyword evidence="3" id="KW-1185">Reference proteome</keyword>
<feature type="region of interest" description="Disordered" evidence="1">
    <location>
        <begin position="532"/>
        <end position="579"/>
    </location>
</feature>
<feature type="compositionally biased region" description="Low complexity" evidence="1">
    <location>
        <begin position="122"/>
        <end position="134"/>
    </location>
</feature>
<dbReference type="SUPFAM" id="SSF54001">
    <property type="entry name" value="Cysteine proteinases"/>
    <property type="match status" value="1"/>
</dbReference>
<dbReference type="InterPro" id="IPR042468">
    <property type="entry name" value="Peptidase_C65_otubain_sub1"/>
</dbReference>
<accession>A0ABR4ENL6</accession>